<keyword evidence="2" id="KW-1185">Reference proteome</keyword>
<sequence length="70" mass="7534">MKCDLDSSLPEWIVEHPETTKVFQAWGLDTSCAGKSLRYVCIHAGVSPAEVLQELESAVNTSELDGRGAG</sequence>
<dbReference type="RefSeq" id="WP_047817231.1">
    <property type="nucleotide sequence ID" value="NZ_LECT01000053.1"/>
</dbReference>
<dbReference type="STRING" id="595434.RISK_006388"/>
<evidence type="ECO:0008006" key="3">
    <source>
        <dbReference type="Google" id="ProtNLM"/>
    </source>
</evidence>
<dbReference type="InterPro" id="IPR019903">
    <property type="entry name" value="RIC_family"/>
</dbReference>
<proteinExistence type="predicted"/>
<dbReference type="AlphaFoldDB" id="A0A0J1B4Y9"/>
<dbReference type="Pfam" id="PF04405">
    <property type="entry name" value="ScdA_N"/>
    <property type="match status" value="1"/>
</dbReference>
<dbReference type="EMBL" id="LECT01000053">
    <property type="protein sequence ID" value="KLU01541.1"/>
    <property type="molecule type" value="Genomic_DNA"/>
</dbReference>
<organism evidence="1 2">
    <name type="scientific">Rhodopirellula islandica</name>
    <dbReference type="NCBI Taxonomy" id="595434"/>
    <lineage>
        <taxon>Bacteria</taxon>
        <taxon>Pseudomonadati</taxon>
        <taxon>Planctomycetota</taxon>
        <taxon>Planctomycetia</taxon>
        <taxon>Pirellulales</taxon>
        <taxon>Pirellulaceae</taxon>
        <taxon>Rhodopirellula</taxon>
    </lineage>
</organism>
<name>A0A0J1B4Y9_RHOIS</name>
<gene>
    <name evidence="1" type="ORF">RISK_006388</name>
</gene>
<evidence type="ECO:0000313" key="2">
    <source>
        <dbReference type="Proteomes" id="UP000036367"/>
    </source>
</evidence>
<dbReference type="OrthoDB" id="287027at2"/>
<dbReference type="InterPro" id="IPR038062">
    <property type="entry name" value="ScdA-like_N_sf"/>
</dbReference>
<accession>A0A0J1B4Y9</accession>
<dbReference type="Proteomes" id="UP000036367">
    <property type="component" value="Unassembled WGS sequence"/>
</dbReference>
<reference evidence="1" key="1">
    <citation type="submission" date="2015-05" db="EMBL/GenBank/DDBJ databases">
        <title>Permanent draft genome of Rhodopirellula islandicus K833.</title>
        <authorList>
            <person name="Kizina J."/>
            <person name="Richter M."/>
            <person name="Glockner F.O."/>
            <person name="Harder J."/>
        </authorList>
    </citation>
    <scope>NUCLEOTIDE SEQUENCE [LARGE SCALE GENOMIC DNA]</scope>
    <source>
        <strain evidence="1">K833</strain>
    </source>
</reference>
<evidence type="ECO:0000313" key="1">
    <source>
        <dbReference type="EMBL" id="KLU01541.1"/>
    </source>
</evidence>
<dbReference type="PATRIC" id="fig|595434.4.peg.6072"/>
<comment type="caution">
    <text evidence="1">The sequence shown here is derived from an EMBL/GenBank/DDBJ whole genome shotgun (WGS) entry which is preliminary data.</text>
</comment>
<dbReference type="SUPFAM" id="SSF140683">
    <property type="entry name" value="SP0561-like"/>
    <property type="match status" value="1"/>
</dbReference>
<protein>
    <recommendedName>
        <fullName evidence="3">DUF1858 domain-containing protein</fullName>
    </recommendedName>
</protein>